<keyword evidence="4" id="KW-0175">Coiled coil</keyword>
<feature type="domain" description="SET" evidence="6">
    <location>
        <begin position="119"/>
        <end position="346"/>
    </location>
</feature>
<keyword evidence="5" id="KW-0472">Membrane</keyword>
<comment type="caution">
    <text evidence="7">The sequence shown here is derived from an EMBL/GenBank/DDBJ whole genome shotgun (WGS) entry which is preliminary data.</text>
</comment>
<dbReference type="EMBL" id="RCMI01001168">
    <property type="protein sequence ID" value="KAG2889368.1"/>
    <property type="molecule type" value="Genomic_DNA"/>
</dbReference>
<dbReference type="FunFam" id="3.90.1410.10:FF:000029">
    <property type="entry name" value="Predicted protein"/>
    <property type="match status" value="2"/>
</dbReference>
<keyword evidence="5" id="KW-0812">Transmembrane</keyword>
<dbReference type="InterPro" id="IPR015353">
    <property type="entry name" value="Rubisco_LSMT_subst-bd"/>
</dbReference>
<dbReference type="InterPro" id="IPR036464">
    <property type="entry name" value="Rubisco_LSMT_subst-bd_sf"/>
</dbReference>
<dbReference type="Gene3D" id="3.90.1410.10">
    <property type="entry name" value="set domain protein methyltransferase, domain 1"/>
    <property type="match status" value="2"/>
</dbReference>
<feature type="transmembrane region" description="Helical" evidence="5">
    <location>
        <begin position="65"/>
        <end position="86"/>
    </location>
</feature>
<evidence type="ECO:0000256" key="1">
    <source>
        <dbReference type="ARBA" id="ARBA00022603"/>
    </source>
</evidence>
<dbReference type="Pfam" id="PF09273">
    <property type="entry name" value="Rubis-subs-bind"/>
    <property type="match status" value="1"/>
</dbReference>
<dbReference type="Gene3D" id="3.90.1420.10">
    <property type="entry name" value="Rubisco LSMT, substrate-binding domain"/>
    <property type="match status" value="1"/>
</dbReference>
<dbReference type="PANTHER" id="PTHR13271">
    <property type="entry name" value="UNCHARACTERIZED PUTATIVE METHYLTRANSFERASE"/>
    <property type="match status" value="1"/>
</dbReference>
<dbReference type="AlphaFoldDB" id="A0A8T1AXK9"/>
<gene>
    <name evidence="7" type="ORF">PC115_g19778</name>
</gene>
<evidence type="ECO:0000259" key="6">
    <source>
        <dbReference type="PROSITE" id="PS50280"/>
    </source>
</evidence>
<dbReference type="CDD" id="cd10527">
    <property type="entry name" value="SET_LSMT"/>
    <property type="match status" value="2"/>
</dbReference>
<proteinExistence type="predicted"/>
<organism evidence="7 8">
    <name type="scientific">Phytophthora cactorum</name>
    <dbReference type="NCBI Taxonomy" id="29920"/>
    <lineage>
        <taxon>Eukaryota</taxon>
        <taxon>Sar</taxon>
        <taxon>Stramenopiles</taxon>
        <taxon>Oomycota</taxon>
        <taxon>Peronosporomycetes</taxon>
        <taxon>Peronosporales</taxon>
        <taxon>Peronosporaceae</taxon>
        <taxon>Phytophthora</taxon>
    </lineage>
</organism>
<dbReference type="PANTHER" id="PTHR13271:SF137">
    <property type="entry name" value="SET DOMAIN-CONTAINING PROTEIN"/>
    <property type="match status" value="1"/>
</dbReference>
<evidence type="ECO:0000256" key="5">
    <source>
        <dbReference type="SAM" id="Phobius"/>
    </source>
</evidence>
<keyword evidence="3" id="KW-0949">S-adenosyl-L-methionine</keyword>
<dbReference type="SUPFAM" id="SSF82199">
    <property type="entry name" value="SET domain"/>
    <property type="match status" value="2"/>
</dbReference>
<dbReference type="PROSITE" id="PS50280">
    <property type="entry name" value="SET"/>
    <property type="match status" value="1"/>
</dbReference>
<feature type="coiled-coil region" evidence="4">
    <location>
        <begin position="487"/>
        <end position="544"/>
    </location>
</feature>
<dbReference type="GO" id="GO:0032259">
    <property type="term" value="P:methylation"/>
    <property type="evidence" value="ECO:0007669"/>
    <property type="project" value="UniProtKB-KW"/>
</dbReference>
<keyword evidence="2" id="KW-0808">Transferase</keyword>
<evidence type="ECO:0000256" key="4">
    <source>
        <dbReference type="SAM" id="Coils"/>
    </source>
</evidence>
<dbReference type="InterPro" id="IPR046341">
    <property type="entry name" value="SET_dom_sf"/>
</dbReference>
<sequence>MSRIYYFRESRFSFRNLTETSLPDPPRNMRKQQSTNNTAVAAIDQHGPVQLNTKASIGKKKKTSVSIPALSLFIVMAGVLMMRITWFNGSNLITDQLSEDEKVSVFLGWFRAAGGNVSNKIAIETFPGMGRGVVALQAVKENDELLFVPKSVIICYDTIATEWSSHLKLKKKLVKLKSDQEELMTAFLMLEQAKGLSSRWAPYLQLLPSISSRNYVASPLIFASDKDIDDLQDERMISTAKSERQRVKKAYGRFKRLFRSFLDDETMDLSRYVWARFLVDSRAFSIHGQRVLVPFGDVFNGKPDDETRQHDNGQRFLLFHDLQPQGMTIRADRDTSSGEQLFEDYGDNSNYVYFLHHGFLMSDKGFDCAAFRLPRFLEAYSQNEKNKEHTETLASKLRVLSRIRVDDAPQACISRTGKLEDSGLVQIYTALYNMDAEQAAACNNAEAFNECFPPDVMPEFDAEPGHQELLLLLNSIRQQLVHYPTTLEEDQTILVELKANAKSASNKHAVAFRLSRKQILRDAQRSLEKQLKNIEEEAENDVNKSQVVSTTELELDEVGNKLERFKQWIDRHHFPVNHLELRYVSDAVGYGTFAVKPLTTGEVYLKVPVQVVMNVRSAVKSQWVSETMQQLQKQRVSVPREETLLFLHLLEEKFGPNHLQSRWKPYLDMLPALDDLDSALGSPLFYDEDGEQLKALQGTDLLALVTNYRHRVGQSYAALSNHLKHSGHDEALLWLTERRFHWANAILDSRSIWWNGQRHLVPLLDMVNCQELNAEHKPHQTNVDSSGRHAVTKSSWDFQAGQEIVENYAQPNYIYLLYHGFVLDSNSHDCAHFHLEIPTVARQRDFSVLLRNLEIHSWTPDVCVSPTDNQALMRFSKIALLVSDPKKALQLVRDAAISNASAPPQAITSALKLVEERLNRLQATDAEILARTDFRTLSILKFRQQQFQHLATLRNRLQTK</sequence>
<dbReference type="InterPro" id="IPR001214">
    <property type="entry name" value="SET_dom"/>
</dbReference>
<keyword evidence="5" id="KW-1133">Transmembrane helix</keyword>
<dbReference type="InterPro" id="IPR050600">
    <property type="entry name" value="SETD3_SETD6_MTase"/>
</dbReference>
<accession>A0A8T1AXK9</accession>
<dbReference type="Proteomes" id="UP000774804">
    <property type="component" value="Unassembled WGS sequence"/>
</dbReference>
<name>A0A8T1AXK9_9STRA</name>
<reference evidence="7" key="1">
    <citation type="submission" date="2018-10" db="EMBL/GenBank/DDBJ databases">
        <title>Effector identification in a new, highly contiguous assembly of the strawberry crown rot pathogen Phytophthora cactorum.</title>
        <authorList>
            <person name="Armitage A.D."/>
            <person name="Nellist C.F."/>
            <person name="Bates H."/>
            <person name="Vickerstaff R.J."/>
            <person name="Harrison R.J."/>
        </authorList>
    </citation>
    <scope>NUCLEOTIDE SEQUENCE</scope>
    <source>
        <strain evidence="7">4032</strain>
    </source>
</reference>
<evidence type="ECO:0000256" key="3">
    <source>
        <dbReference type="ARBA" id="ARBA00022691"/>
    </source>
</evidence>
<dbReference type="GO" id="GO:0016279">
    <property type="term" value="F:protein-lysine N-methyltransferase activity"/>
    <property type="evidence" value="ECO:0007669"/>
    <property type="project" value="TreeGrafter"/>
</dbReference>
<protein>
    <recommendedName>
        <fullName evidence="6">SET domain-containing protein</fullName>
    </recommendedName>
</protein>
<dbReference type="SUPFAM" id="SSF81822">
    <property type="entry name" value="RuBisCo LSMT C-terminal, substrate-binding domain"/>
    <property type="match status" value="1"/>
</dbReference>
<evidence type="ECO:0000256" key="2">
    <source>
        <dbReference type="ARBA" id="ARBA00022679"/>
    </source>
</evidence>
<dbReference type="VEuPathDB" id="FungiDB:PC110_g3541"/>
<evidence type="ECO:0000313" key="7">
    <source>
        <dbReference type="EMBL" id="KAG2889368.1"/>
    </source>
</evidence>
<evidence type="ECO:0000313" key="8">
    <source>
        <dbReference type="Proteomes" id="UP000774804"/>
    </source>
</evidence>
<keyword evidence="1" id="KW-0489">Methyltransferase</keyword>